<dbReference type="Gene3D" id="2.130.10.30">
    <property type="entry name" value="Regulator of chromosome condensation 1/beta-lactamase-inhibitor protein II"/>
    <property type="match status" value="2"/>
</dbReference>
<keyword evidence="6" id="KW-0472">Membrane</keyword>
<comment type="caution">
    <text evidence="3">Lacks conserved residue(s) required for the propagation of feature annotation.</text>
</comment>
<sequence length="2191" mass="241339">MPSLHLFILPFLLLFLSHLPSLTHPLCTNALLSFLPSTSPSLASYYTSSRHDACNYWRRHYITAQVLYLDRIEDGMQSEQRAEDGLVNRYVLHYTGQQVMYYQIPEFSQIPRRIMSLSLWMRREASLSERVLWHYGEHVIYKVRSDGATIFTYHGTNFLTTGHEIVENQWTHITILLDTDMPRYQEYIDGVQTKDVNLRFHEVRPLYSDEVPEVSQFSTFSYGVNPLNTTDADSGWKGDIRDPSIWNRWLSEDEIGILAADSTQNVQTLLQTRLATRLNVSESQSLETHNHFCFGIRANESRVCSGYGACLPPGDICECHSGRTSERCQNMVKSNCPEYFLSYYTGETFSDTCGSASITGHYKIDIDPNGRVGSAWTPSADAANDFSLIVDPITTSHLWNTPITELSIAFWIKATVNTGEQLFFSFATPTDFNHILLAIVPSGGLSALRLTIRATNLATPAYDHTVGWTHYVITWNTDGKAVIYRNGVSVATSPSVRVGETIPTTNAQLLIFNDMDCRGGCIQSSQSTVASLDELIVYNRSLSSIDASELYAKNGVPFHTCDNKYPNHETVCSTRGPCVDQEICACEPPYTGVYCEEWSASVAANPVYTFGSNLHGKNGIGSVSTSRSIVAPEQIKRYGALKNETVDQIACGEHHCVISTFGPKSFSFGLCDYGQCGLGDRTSRNEATEIESMRGHLIQKICASHTRTLLLSRNWRTMWTFGESTALGVDHTGDALDPLNLTLPEYNLHDVVDIACGRHSGAALSSDGSVYTWGGVGVGSSDVPLGTGDTSLAYPTKVSNLEDIISIVSGNNHLLALSSSGAVWSWGRGAEGQNGLGGTLQILPAQLDHGLRTVLKVYAGADAGFIYGSNVNGTQTLLAFGRNTDGQLGLTTTVNQLIPAEVDLRFWQGSQRLASISQLSSSSTNTYVVTEDGSLFSTGNATDNALGKWDYADPTRAFFGLTELASGTFSHDFGQVAAKSNGALISSGIDCQKIGLHRLYVCNGHGDCARTDECRCDYGFSTTWNVSVPHAQQQQCTDSLCFGIIQTNSNTCSGHGVCSGVNNCTCTIGYSGRDCANFTCWDVDSWNQSTCSSNGKCVDYNDCQCYAGYSGQSCSDFSCFDVRHQDSSVCTAHGICFAPDSCKCESEYWGPRCEFLVSQRPIVVLEAPTQVGPCDSIILDASRSVGQSLKYHWNVTSQANVSSLIMFLSTQNSDRVEIPSFMLKTNNMYCFIVGAADVNNRPSEQVYRSVNVSKNNSVSVVATTRTVLNVARKDSIRLSGVSMSNVRTCIDGNCTCSPAPNGAISYSWSTNPSSLLTSSGVTVKRNEIFIDPFILEYGNFTFTLQSILEGDDGLQSTAHVDFTVNVLAHSLVAQITETLISRPVDASFIIDGTPSYDPDQITVHSEAFTWSCTYKNGSSCSDGISGIDIILDASAYSKSLSIPSGALPVGAYDISLHYSKVDRKANASVHLEILSGISTQVAFSVSPGTSLNSVNPSEIFYIRAAVLSNNERSSESGSWSQIEGPSVLSKLLVSSQTNDRREISFAKNSLQGATWYTFQYSVLEGSQNSISQVRFKTAPYPSLGSLAVFPEQGIQSKTAFTLRATGWRDDPDTHSENILLQYQFEYEYLGETVILVPFSSSHTLSNVFFPFASSQLKVRVLVRSTFGAITASELMVRVDPVSSAELTIADIITNWTIHTEHFSKTEQLNYLLSGAILMNNEKCSSDECISNRREYRDSVLSAIVERNTDYGSIQSREDRDSLISNLYQTFAQHNHSEEISSSSYESTFSLTNSLVCDEASGSSTSEISRQLVRLASRLIDHVQTVYSPQSESFASENQKWQAVLKCLAQTLNVQFLNGEVNHFDTKNYGLLVHKDIATLIRSETGFVNISSKLEVKPSATLLSNLVDESVSLVMLRLAFNPRQSQVSQYNETYRKSEVAEVYLSDSNGPLAVNALSDPIEIRFRGSFDINSTASAKGKIFQTPTGGVATCMYFDDAEGIWKPNGMQLNYISYNTLSCLSNHTTLFAMYAVPPETPVEEPLPEEQKLAQSLWWLYMVLALMLAACVFCLCITWIAGFTIVGGLCLRSYKRNIINVEREKPASRVHHYRNGVNDDLDDDEDGYHDEHEEQFENIRRYFIPAPIPRAEDEASLPNTPDSLSKGEYGDPMTPGEHYWKSRGENVADWSRRREDYA</sequence>
<dbReference type="Pfam" id="PF13540">
    <property type="entry name" value="RCC1_2"/>
    <property type="match status" value="1"/>
</dbReference>
<dbReference type="Gene3D" id="2.10.25.10">
    <property type="entry name" value="Laminin"/>
    <property type="match status" value="2"/>
</dbReference>
<evidence type="ECO:0000256" key="2">
    <source>
        <dbReference type="ARBA" id="ARBA00023157"/>
    </source>
</evidence>
<keyword evidence="7" id="KW-0732">Signal</keyword>
<dbReference type="InterPro" id="IPR013320">
    <property type="entry name" value="ConA-like_dom_sf"/>
</dbReference>
<evidence type="ECO:0000256" key="6">
    <source>
        <dbReference type="SAM" id="Phobius"/>
    </source>
</evidence>
<dbReference type="PANTHER" id="PTHR22870:SF408">
    <property type="entry name" value="OS09G0560450 PROTEIN"/>
    <property type="match status" value="1"/>
</dbReference>
<dbReference type="InterPro" id="IPR051210">
    <property type="entry name" value="Ub_ligase/GEF_domain"/>
</dbReference>
<dbReference type="InterPro" id="IPR009091">
    <property type="entry name" value="RCC1/BLIP-II"/>
</dbReference>
<evidence type="ECO:0000259" key="9">
    <source>
        <dbReference type="PROSITE" id="PS51828"/>
    </source>
</evidence>
<evidence type="ECO:0000313" key="10">
    <source>
        <dbReference type="EMBL" id="CAD9082880.1"/>
    </source>
</evidence>
<dbReference type="SMART" id="SM00159">
    <property type="entry name" value="PTX"/>
    <property type="match status" value="1"/>
</dbReference>
<feature type="signal peptide" evidence="7">
    <location>
        <begin position="1"/>
        <end position="25"/>
    </location>
</feature>
<reference evidence="10" key="1">
    <citation type="submission" date="2021-01" db="EMBL/GenBank/DDBJ databases">
        <authorList>
            <person name="Corre E."/>
            <person name="Pelletier E."/>
            <person name="Niang G."/>
            <person name="Scheremetjew M."/>
            <person name="Finn R."/>
            <person name="Kale V."/>
            <person name="Holt S."/>
            <person name="Cochrane G."/>
            <person name="Meng A."/>
            <person name="Brown T."/>
            <person name="Cohen L."/>
        </authorList>
    </citation>
    <scope>NUCLEOTIDE SEQUENCE</scope>
    <source>
        <strain evidence="10">WS</strain>
    </source>
</reference>
<evidence type="ECO:0000256" key="3">
    <source>
        <dbReference type="PROSITE-ProRule" id="PRU00076"/>
    </source>
</evidence>
<name>A0A7S1KRI1_9EUKA</name>
<evidence type="ECO:0008006" key="11">
    <source>
        <dbReference type="Google" id="ProtNLM"/>
    </source>
</evidence>
<dbReference type="InterPro" id="IPR000408">
    <property type="entry name" value="Reg_chr_condens"/>
</dbReference>
<feature type="disulfide bond" evidence="3">
    <location>
        <begin position="586"/>
        <end position="595"/>
    </location>
</feature>
<dbReference type="PROSITE" id="PS50012">
    <property type="entry name" value="RCC1_3"/>
    <property type="match status" value="4"/>
</dbReference>
<feature type="domain" description="Pentraxin (PTX)" evidence="9">
    <location>
        <begin position="372"/>
        <end position="586"/>
    </location>
</feature>
<keyword evidence="6" id="KW-1133">Transmembrane helix</keyword>
<dbReference type="Pfam" id="PF02010">
    <property type="entry name" value="REJ"/>
    <property type="match status" value="1"/>
</dbReference>
<evidence type="ECO:0000256" key="5">
    <source>
        <dbReference type="SAM" id="MobiDB-lite"/>
    </source>
</evidence>
<dbReference type="PROSITE" id="PS50026">
    <property type="entry name" value="EGF_3"/>
    <property type="match status" value="3"/>
</dbReference>
<feature type="repeat" description="RCC1" evidence="4">
    <location>
        <begin position="821"/>
        <end position="870"/>
    </location>
</feature>
<accession>A0A7S1KRI1</accession>
<dbReference type="PROSITE" id="PS01186">
    <property type="entry name" value="EGF_2"/>
    <property type="match status" value="3"/>
</dbReference>
<dbReference type="PROSITE" id="PS00022">
    <property type="entry name" value="EGF_1"/>
    <property type="match status" value="4"/>
</dbReference>
<dbReference type="EMBL" id="HBGD01007332">
    <property type="protein sequence ID" value="CAD9082880.1"/>
    <property type="molecule type" value="Transcribed_RNA"/>
</dbReference>
<feature type="disulfide bond" evidence="3">
    <location>
        <begin position="1066"/>
        <end position="1075"/>
    </location>
</feature>
<feature type="region of interest" description="Disordered" evidence="5">
    <location>
        <begin position="2144"/>
        <end position="2178"/>
    </location>
</feature>
<evidence type="ECO:0000256" key="7">
    <source>
        <dbReference type="SAM" id="SignalP"/>
    </source>
</evidence>
<feature type="transmembrane region" description="Helical" evidence="6">
    <location>
        <begin position="2051"/>
        <end position="2084"/>
    </location>
</feature>
<feature type="domain" description="EGF-like" evidence="8">
    <location>
        <begin position="1082"/>
        <end position="1115"/>
    </location>
</feature>
<dbReference type="SUPFAM" id="SSF50985">
    <property type="entry name" value="RCC1/BLIP-II"/>
    <property type="match status" value="1"/>
</dbReference>
<keyword evidence="1" id="KW-0677">Repeat</keyword>
<keyword evidence="6" id="KW-0812">Transmembrane</keyword>
<keyword evidence="2 3" id="KW-1015">Disulfide bond</keyword>
<feature type="repeat" description="RCC1" evidence="4">
    <location>
        <begin position="605"/>
        <end position="662"/>
    </location>
</feature>
<dbReference type="InterPro" id="IPR001759">
    <property type="entry name" value="PTX_dom"/>
</dbReference>
<proteinExistence type="predicted"/>
<dbReference type="SMART" id="SM00181">
    <property type="entry name" value="EGF"/>
    <property type="match status" value="6"/>
</dbReference>
<feature type="repeat" description="RCC1" evidence="4">
    <location>
        <begin position="768"/>
        <end position="820"/>
    </location>
</feature>
<protein>
    <recommendedName>
        <fullName evidence="11">Staphylococcus aureus surface protein A</fullName>
    </recommendedName>
</protein>
<dbReference type="PRINTS" id="PR00633">
    <property type="entry name" value="RCCNDNSATION"/>
</dbReference>
<dbReference type="PANTHER" id="PTHR22870">
    <property type="entry name" value="REGULATOR OF CHROMOSOME CONDENSATION"/>
    <property type="match status" value="1"/>
</dbReference>
<keyword evidence="3" id="KW-0245">EGF-like domain</keyword>
<feature type="domain" description="EGF-like" evidence="8">
    <location>
        <begin position="563"/>
        <end position="596"/>
    </location>
</feature>
<evidence type="ECO:0000259" key="8">
    <source>
        <dbReference type="PROSITE" id="PS50026"/>
    </source>
</evidence>
<dbReference type="Pfam" id="PF13385">
    <property type="entry name" value="Laminin_G_3"/>
    <property type="match status" value="2"/>
</dbReference>
<evidence type="ECO:0000256" key="1">
    <source>
        <dbReference type="ARBA" id="ARBA00022737"/>
    </source>
</evidence>
<evidence type="ECO:0000256" key="4">
    <source>
        <dbReference type="PROSITE-ProRule" id="PRU00235"/>
    </source>
</evidence>
<feature type="repeat" description="RCC1" evidence="4">
    <location>
        <begin position="875"/>
        <end position="932"/>
    </location>
</feature>
<feature type="domain" description="EGF-like" evidence="8">
    <location>
        <begin position="1043"/>
        <end position="1076"/>
    </location>
</feature>
<feature type="disulfide bond" evidence="3">
    <location>
        <begin position="1105"/>
        <end position="1114"/>
    </location>
</feature>
<dbReference type="InterPro" id="IPR002859">
    <property type="entry name" value="PKD/REJ-like"/>
</dbReference>
<feature type="chain" id="PRO_5031153390" description="Staphylococcus aureus surface protein A" evidence="7">
    <location>
        <begin position="26"/>
        <end position="2191"/>
    </location>
</feature>
<dbReference type="Gene3D" id="2.60.120.200">
    <property type="match status" value="2"/>
</dbReference>
<gene>
    <name evidence="10" type="ORF">PCOS0759_LOCUS6120</name>
</gene>
<organism evidence="10">
    <name type="scientific">Percolomonas cosmopolitus</name>
    <dbReference type="NCBI Taxonomy" id="63605"/>
    <lineage>
        <taxon>Eukaryota</taxon>
        <taxon>Discoba</taxon>
        <taxon>Heterolobosea</taxon>
        <taxon>Tetramitia</taxon>
        <taxon>Eutetramitia</taxon>
        <taxon>Percolomonadidae</taxon>
        <taxon>Percolomonas</taxon>
    </lineage>
</organism>
<dbReference type="SUPFAM" id="SSF49899">
    <property type="entry name" value="Concanavalin A-like lectins/glucanases"/>
    <property type="match status" value="2"/>
</dbReference>
<dbReference type="InterPro" id="IPR000742">
    <property type="entry name" value="EGF"/>
</dbReference>
<dbReference type="PROSITE" id="PS51828">
    <property type="entry name" value="PTX_2"/>
    <property type="match status" value="1"/>
</dbReference>